<proteinExistence type="predicted"/>
<evidence type="ECO:0000256" key="1">
    <source>
        <dbReference type="SAM" id="MobiDB-lite"/>
    </source>
</evidence>
<dbReference type="GO" id="GO:0003688">
    <property type="term" value="F:DNA replication origin binding"/>
    <property type="evidence" value="ECO:0007669"/>
    <property type="project" value="TreeGrafter"/>
</dbReference>
<feature type="compositionally biased region" description="Basic and acidic residues" evidence="1">
    <location>
        <begin position="135"/>
        <end position="146"/>
    </location>
</feature>
<dbReference type="GO" id="GO:0006270">
    <property type="term" value="P:DNA replication initiation"/>
    <property type="evidence" value="ECO:0007669"/>
    <property type="project" value="InterPro"/>
</dbReference>
<sequence length="534" mass="59350">MDIDGQRMTRSTNTKTKDKVTLAKLRAHSISDGLRVTTMSIQDLPPLAQSNVTQKLLKEHDVPFLDMLATPTQGSMNLVRHIVTHERLDSGKAAGNKHNSFQSVSAASLIKQHKQEMQEKIHQRRLQAECGLQAEGKRDLKPRPDEDSGNTCQLKERQLKGNRSAKNRHAGQSANGSLGKKPRTDHTKSDGTQNDFEVKHVSDYSQQEFQNDASQHLQSQVCTKASGNKHAQSVSENRTEQDKVHSSQFENTSPSFSTTHTAKAPSNNQLHGGLPVLGKGFAPGQDISICFEKPSSLLLSSSASAAKLKAIKTIRSSGGIDKVDPNCTKKPPSLVKENVRKRLLETEVTVSDAVETVSGSRGEEPKKKKPRLLGGVDLNSEEVQRLLKAKSSHKGALSEAEAEREDKYFHELQKKEAMEEKMQSITSLEVTVFTCDQCKYTALAPGENCKQENHAVRRHKGKKHFFKCKSCSHRTVTLHRYPTLPCSKCGDERFEKTSMWKEKSGPKLDSEVLCLRGDEVKFLNSLHSKTFVNI</sequence>
<name>A0A2T7NW33_POMCA</name>
<feature type="compositionally biased region" description="Polar residues" evidence="1">
    <location>
        <begin position="223"/>
        <end position="236"/>
    </location>
</feature>
<dbReference type="GO" id="GO:0043596">
    <property type="term" value="C:nuclear replication fork"/>
    <property type="evidence" value="ECO:0007669"/>
    <property type="project" value="TreeGrafter"/>
</dbReference>
<dbReference type="OrthoDB" id="6093546at2759"/>
<accession>A0A2T7NW33</accession>
<comment type="caution">
    <text evidence="3">The sequence shown here is derived from an EMBL/GenBank/DDBJ whole genome shotgun (WGS) entry which is preliminary data.</text>
</comment>
<reference evidence="3 4" key="1">
    <citation type="submission" date="2018-04" db="EMBL/GenBank/DDBJ databases">
        <title>The genome of golden apple snail Pomacea canaliculata provides insight into stress tolerance and invasive adaptation.</title>
        <authorList>
            <person name="Liu C."/>
            <person name="Liu B."/>
            <person name="Ren Y."/>
            <person name="Zhang Y."/>
            <person name="Wang H."/>
            <person name="Li S."/>
            <person name="Jiang F."/>
            <person name="Yin L."/>
            <person name="Zhang G."/>
            <person name="Qian W."/>
            <person name="Fan W."/>
        </authorList>
    </citation>
    <scope>NUCLEOTIDE SEQUENCE [LARGE SCALE GENOMIC DNA]</scope>
    <source>
        <strain evidence="3">SZHN2017</strain>
        <tissue evidence="3">Muscle</tissue>
    </source>
</reference>
<evidence type="ECO:0000313" key="4">
    <source>
        <dbReference type="Proteomes" id="UP000245119"/>
    </source>
</evidence>
<feature type="domain" description="Replication factor Mcm10 C-terminal" evidence="2">
    <location>
        <begin position="68"/>
        <end position="525"/>
    </location>
</feature>
<dbReference type="PANTHER" id="PTHR13454:SF11">
    <property type="entry name" value="PROTEIN MCM10 HOMOLOG"/>
    <property type="match status" value="1"/>
</dbReference>
<protein>
    <recommendedName>
        <fullName evidence="2">Replication factor Mcm10 C-terminal domain-containing protein</fullName>
    </recommendedName>
</protein>
<dbReference type="EMBL" id="PZQS01000009">
    <property type="protein sequence ID" value="PVD25366.1"/>
    <property type="molecule type" value="Genomic_DNA"/>
</dbReference>
<dbReference type="AlphaFoldDB" id="A0A2T7NW33"/>
<evidence type="ECO:0000313" key="3">
    <source>
        <dbReference type="EMBL" id="PVD25366.1"/>
    </source>
</evidence>
<evidence type="ECO:0000259" key="2">
    <source>
        <dbReference type="SMART" id="SM01280"/>
    </source>
</evidence>
<organism evidence="3 4">
    <name type="scientific">Pomacea canaliculata</name>
    <name type="common">Golden apple snail</name>
    <dbReference type="NCBI Taxonomy" id="400727"/>
    <lineage>
        <taxon>Eukaryota</taxon>
        <taxon>Metazoa</taxon>
        <taxon>Spiralia</taxon>
        <taxon>Lophotrochozoa</taxon>
        <taxon>Mollusca</taxon>
        <taxon>Gastropoda</taxon>
        <taxon>Caenogastropoda</taxon>
        <taxon>Architaenioglossa</taxon>
        <taxon>Ampullarioidea</taxon>
        <taxon>Ampullariidae</taxon>
        <taxon>Pomacea</taxon>
    </lineage>
</organism>
<keyword evidence="4" id="KW-1185">Reference proteome</keyword>
<dbReference type="InterPro" id="IPR056791">
    <property type="entry name" value="Znf_Mcm10_C"/>
</dbReference>
<feature type="region of interest" description="Disordered" evidence="1">
    <location>
        <begin position="223"/>
        <end position="271"/>
    </location>
</feature>
<dbReference type="InterPro" id="IPR040184">
    <property type="entry name" value="Mcm10"/>
</dbReference>
<dbReference type="InterPro" id="IPR015411">
    <property type="entry name" value="Rep_factor_Mcm10_C"/>
</dbReference>
<feature type="compositionally biased region" description="Polar residues" evidence="1">
    <location>
        <begin position="246"/>
        <end position="270"/>
    </location>
</feature>
<dbReference type="Pfam" id="PF09332">
    <property type="entry name" value="Mcm10"/>
    <property type="match status" value="1"/>
</dbReference>
<dbReference type="STRING" id="400727.A0A2T7NW33"/>
<dbReference type="Proteomes" id="UP000245119">
    <property type="component" value="Linkage Group LG9"/>
</dbReference>
<feature type="region of interest" description="Disordered" evidence="1">
    <location>
        <begin position="133"/>
        <end position="194"/>
    </location>
</feature>
<dbReference type="GO" id="GO:0003697">
    <property type="term" value="F:single-stranded DNA binding"/>
    <property type="evidence" value="ECO:0007669"/>
    <property type="project" value="InterPro"/>
</dbReference>
<dbReference type="SMART" id="SM01280">
    <property type="entry name" value="Mcm10"/>
    <property type="match status" value="1"/>
</dbReference>
<gene>
    <name evidence="3" type="ORF">C0Q70_15866</name>
</gene>
<dbReference type="PANTHER" id="PTHR13454">
    <property type="entry name" value="PROTEIN MCM10 HOMOLOG"/>
    <property type="match status" value="1"/>
</dbReference>
<dbReference type="Pfam" id="PF24863">
    <property type="entry name" value="zf-CCCH_Mcm10"/>
    <property type="match status" value="1"/>
</dbReference>